<dbReference type="EMBL" id="MCGR01000082">
    <property type="protein sequence ID" value="ORY57401.1"/>
    <property type="molecule type" value="Genomic_DNA"/>
</dbReference>
<feature type="transmembrane region" description="Helical" evidence="8">
    <location>
        <begin position="496"/>
        <end position="516"/>
    </location>
</feature>
<feature type="transmembrane region" description="Helical" evidence="8">
    <location>
        <begin position="665"/>
        <end position="685"/>
    </location>
</feature>
<feature type="transmembrane region" description="Helical" evidence="8">
    <location>
        <begin position="571"/>
        <end position="589"/>
    </location>
</feature>
<evidence type="ECO:0000256" key="6">
    <source>
        <dbReference type="ARBA" id="ARBA00023136"/>
    </source>
</evidence>
<feature type="domain" description="Cas1p 10 TM acyl transferase" evidence="9">
    <location>
        <begin position="295"/>
        <end position="687"/>
    </location>
</feature>
<accession>A0A1Y2DDQ3</accession>
<dbReference type="InParanoid" id="A0A1Y2DDQ3"/>
<keyword evidence="7" id="KW-0325">Glycoprotein</keyword>
<feature type="domain" description="NXPE C-terminal" evidence="10">
    <location>
        <begin position="59"/>
        <end position="119"/>
    </location>
</feature>
<keyword evidence="4 8" id="KW-0812">Transmembrane</keyword>
<feature type="transmembrane region" description="Helical" evidence="8">
    <location>
        <begin position="347"/>
        <end position="364"/>
    </location>
</feature>
<evidence type="ECO:0000256" key="2">
    <source>
        <dbReference type="ARBA" id="ARBA00010666"/>
    </source>
</evidence>
<dbReference type="PANTHER" id="PTHR13533">
    <property type="entry name" value="N-ACETYLNEURAMINATE 9-O-ACETYLTRANSFERASE"/>
    <property type="match status" value="1"/>
</dbReference>
<dbReference type="Proteomes" id="UP000193467">
    <property type="component" value="Unassembled WGS sequence"/>
</dbReference>
<dbReference type="GO" id="GO:0016020">
    <property type="term" value="C:membrane"/>
    <property type="evidence" value="ECO:0007669"/>
    <property type="project" value="UniProtKB-SubCell"/>
</dbReference>
<dbReference type="Pfam" id="PF07779">
    <property type="entry name" value="Cas1_AcylT"/>
    <property type="match status" value="1"/>
</dbReference>
<evidence type="ECO:0000256" key="1">
    <source>
        <dbReference type="ARBA" id="ARBA00004141"/>
    </source>
</evidence>
<evidence type="ECO:0000256" key="5">
    <source>
        <dbReference type="ARBA" id="ARBA00022989"/>
    </source>
</evidence>
<reference evidence="11 12" key="1">
    <citation type="submission" date="2016-07" db="EMBL/GenBank/DDBJ databases">
        <title>Pervasive Adenine N6-methylation of Active Genes in Fungi.</title>
        <authorList>
            <consortium name="DOE Joint Genome Institute"/>
            <person name="Mondo S.J."/>
            <person name="Dannebaum R.O."/>
            <person name="Kuo R.C."/>
            <person name="Labutti K."/>
            <person name="Haridas S."/>
            <person name="Kuo A."/>
            <person name="Salamov A."/>
            <person name="Ahrendt S.R."/>
            <person name="Lipzen A."/>
            <person name="Sullivan W."/>
            <person name="Andreopoulos W.B."/>
            <person name="Clum A."/>
            <person name="Lindquist E."/>
            <person name="Daum C."/>
            <person name="Ramamoorthy G.K."/>
            <person name="Gryganskyi A."/>
            <person name="Culley D."/>
            <person name="Magnuson J.K."/>
            <person name="James T.Y."/>
            <person name="O'Malley M.A."/>
            <person name="Stajich J.E."/>
            <person name="Spatafora J.W."/>
            <person name="Visel A."/>
            <person name="Grigoriev I.V."/>
        </authorList>
    </citation>
    <scope>NUCLEOTIDE SEQUENCE [LARGE SCALE GENOMIC DNA]</scope>
    <source>
        <strain evidence="11 12">62-1032</strain>
    </source>
</reference>
<dbReference type="AlphaFoldDB" id="A0A1Y2DDQ3"/>
<evidence type="ECO:0000259" key="10">
    <source>
        <dbReference type="Pfam" id="PF24536"/>
    </source>
</evidence>
<dbReference type="PANTHER" id="PTHR13533:SF1">
    <property type="entry name" value="N-ACETYLNEURAMINATE 9-O-ACETYLTRANSFERASE"/>
    <property type="match status" value="1"/>
</dbReference>
<keyword evidence="6 8" id="KW-0472">Membrane</keyword>
<feature type="transmembrane region" description="Helical" evidence="8">
    <location>
        <begin position="309"/>
        <end position="327"/>
    </location>
</feature>
<dbReference type="InterPro" id="IPR012419">
    <property type="entry name" value="Cas1_AcylTrans_dom"/>
</dbReference>
<name>A0A1Y2DDQ3_9BASI</name>
<dbReference type="OrthoDB" id="1932925at2759"/>
<dbReference type="GO" id="GO:0016740">
    <property type="term" value="F:transferase activity"/>
    <property type="evidence" value="ECO:0007669"/>
    <property type="project" value="UniProtKB-KW"/>
</dbReference>
<feature type="transmembrane region" description="Helical" evidence="8">
    <location>
        <begin position="605"/>
        <end position="623"/>
    </location>
</feature>
<evidence type="ECO:0000256" key="7">
    <source>
        <dbReference type="ARBA" id="ARBA00023180"/>
    </source>
</evidence>
<protein>
    <submittedName>
        <fullName evidence="11">10 TM acyl transferase domain found in Cas1p-domain-containing protein</fullName>
    </submittedName>
</protein>
<comment type="similarity">
    <text evidence="2">Belongs to the PC-esterase family. CASD1 subfamily.</text>
</comment>
<evidence type="ECO:0000313" key="11">
    <source>
        <dbReference type="EMBL" id="ORY57401.1"/>
    </source>
</evidence>
<evidence type="ECO:0000313" key="12">
    <source>
        <dbReference type="Proteomes" id="UP000193467"/>
    </source>
</evidence>
<comment type="subcellular location">
    <subcellularLocation>
        <location evidence="1">Membrane</location>
        <topology evidence="1">Multi-pass membrane protein</topology>
    </subcellularLocation>
</comment>
<dbReference type="GO" id="GO:0005794">
    <property type="term" value="C:Golgi apparatus"/>
    <property type="evidence" value="ECO:0007669"/>
    <property type="project" value="UniProtKB-ARBA"/>
</dbReference>
<evidence type="ECO:0000256" key="8">
    <source>
        <dbReference type="SAM" id="Phobius"/>
    </source>
</evidence>
<organism evidence="11 12">
    <name type="scientific">Leucosporidium creatinivorum</name>
    <dbReference type="NCBI Taxonomy" id="106004"/>
    <lineage>
        <taxon>Eukaryota</taxon>
        <taxon>Fungi</taxon>
        <taxon>Dikarya</taxon>
        <taxon>Basidiomycota</taxon>
        <taxon>Pucciniomycotina</taxon>
        <taxon>Microbotryomycetes</taxon>
        <taxon>Leucosporidiales</taxon>
        <taxon>Leucosporidium</taxon>
    </lineage>
</organism>
<feature type="transmembrane region" description="Helical" evidence="8">
    <location>
        <begin position="635"/>
        <end position="653"/>
    </location>
</feature>
<evidence type="ECO:0000256" key="4">
    <source>
        <dbReference type="ARBA" id="ARBA00022692"/>
    </source>
</evidence>
<sequence>MSAKSSSSAFPTNALHSALIGIVLSLAVFRFFIQDAGDRHHCEALLNEGRWLDSAHQSWQPSGCMLHNYSPKEVATCFDGRHIVFVGDSTVRQVFYAAVKHADKSIDTTAEKHSDRDITVGKTKFSFYWDPFLNSTRMAQLLDGSLGQSVGGGTPTMAVIGSGIWYLRHPDSGGINAWNHRMDALFSAVSPSGPVVADDVILMPVENAIESRLSPERAATVHLDDIKTMNEALDRRLHEPQFKPTLAIPRAFNQLIDGLEDETLDGLHFSEPISKVQASILFNLRCNDVLPKKFPFDKTCCSQYPTPNWVQSLLLLILLAWAPAGLYLYSRSDISISTYSFFPEQKYLLPITIFGLAVSFLFVADRTSLFLKENKQYDALTFGVLCLAALGAGLATMKPAEKDLGFLNRDQTDEWKGWMQIAILIYHYVGASKISGIYNPIRVLVAAYLFQTGYGHLSFFLKKADFGFSRVANIVIRLNLLTVALAYVMHTDYLSYYFSPLVTIWFGIIWVTMWAGHQYNERPAFLLGKLAIAAALTAVYFQMEGPLEATFSVVNAIFATEWNAKEWRFRVTLDMWIVWVGMLTAYAFIKIKEARLTDRPEWPQWQRMTIIGSAVTMAAYFVFELTRASKFVYNGWHPYVSMFPVLAFCVLRNATPYLRSTSSKFFIFFGQCSLETFIIQFHLFIAGE</sequence>
<keyword evidence="12" id="KW-1185">Reference proteome</keyword>
<gene>
    <name evidence="11" type="ORF">BCR35DRAFT_309657</name>
</gene>
<keyword evidence="5 8" id="KW-1133">Transmembrane helix</keyword>
<evidence type="ECO:0000259" key="9">
    <source>
        <dbReference type="Pfam" id="PF07779"/>
    </source>
</evidence>
<feature type="transmembrane region" description="Helical" evidence="8">
    <location>
        <begin position="523"/>
        <end position="543"/>
    </location>
</feature>
<proteinExistence type="inferred from homology"/>
<dbReference type="Pfam" id="PF24536">
    <property type="entry name" value="NXPE4_C"/>
    <property type="match status" value="1"/>
</dbReference>
<dbReference type="GO" id="GO:0005975">
    <property type="term" value="P:carbohydrate metabolic process"/>
    <property type="evidence" value="ECO:0007669"/>
    <property type="project" value="UniProtKB-ARBA"/>
</dbReference>
<feature type="transmembrane region" description="Helical" evidence="8">
    <location>
        <begin position="471"/>
        <end position="490"/>
    </location>
</feature>
<evidence type="ECO:0000256" key="3">
    <source>
        <dbReference type="ARBA" id="ARBA00022679"/>
    </source>
</evidence>
<feature type="transmembrane region" description="Helical" evidence="8">
    <location>
        <begin position="376"/>
        <end position="396"/>
    </location>
</feature>
<feature type="transmembrane region" description="Helical" evidence="8">
    <location>
        <begin position="12"/>
        <end position="33"/>
    </location>
</feature>
<dbReference type="InterPro" id="IPR057106">
    <property type="entry name" value="NXPE4_C"/>
</dbReference>
<keyword evidence="3 11" id="KW-0808">Transferase</keyword>
<comment type="caution">
    <text evidence="11">The sequence shown here is derived from an EMBL/GenBank/DDBJ whole genome shotgun (WGS) entry which is preliminary data.</text>
</comment>